<dbReference type="PANTHER" id="PTHR11558">
    <property type="entry name" value="SPERMIDINE/SPERMINE SYNTHASE"/>
    <property type="match status" value="1"/>
</dbReference>
<evidence type="ECO:0000256" key="2">
    <source>
        <dbReference type="ARBA" id="ARBA00022679"/>
    </source>
</evidence>
<dbReference type="InterPro" id="IPR001045">
    <property type="entry name" value="Spermi_synthase"/>
</dbReference>
<feature type="region of interest" description="Disordered" evidence="4">
    <location>
        <begin position="752"/>
        <end position="774"/>
    </location>
</feature>
<evidence type="ECO:0000313" key="8">
    <source>
        <dbReference type="Proteomes" id="UP000198406"/>
    </source>
</evidence>
<comment type="caution">
    <text evidence="7">The sequence shown here is derived from an EMBL/GenBank/DDBJ whole genome shotgun (WGS) entry which is preliminary data.</text>
</comment>
<evidence type="ECO:0000256" key="4">
    <source>
        <dbReference type="SAM" id="MobiDB-lite"/>
    </source>
</evidence>
<dbReference type="Proteomes" id="UP000198406">
    <property type="component" value="Unassembled WGS sequence"/>
</dbReference>
<dbReference type="PROSITE" id="PS50280">
    <property type="entry name" value="SET"/>
    <property type="match status" value="1"/>
</dbReference>
<comment type="similarity">
    <text evidence="1">Belongs to the spermidine/spermine synthase family.</text>
</comment>
<evidence type="ECO:0000259" key="6">
    <source>
        <dbReference type="PROSITE" id="PS51006"/>
    </source>
</evidence>
<feature type="compositionally biased region" description="Basic and acidic residues" evidence="4">
    <location>
        <begin position="762"/>
        <end position="774"/>
    </location>
</feature>
<dbReference type="PROSITE" id="PS51006">
    <property type="entry name" value="PABS_2"/>
    <property type="match status" value="1"/>
</dbReference>
<evidence type="ECO:0000259" key="5">
    <source>
        <dbReference type="PROSITE" id="PS50280"/>
    </source>
</evidence>
<feature type="domain" description="PABS" evidence="6">
    <location>
        <begin position="224"/>
        <end position="364"/>
    </location>
</feature>
<dbReference type="Gene3D" id="2.170.270.10">
    <property type="entry name" value="SET domain"/>
    <property type="match status" value="1"/>
</dbReference>
<evidence type="ECO:0000256" key="1">
    <source>
        <dbReference type="ARBA" id="ARBA00007867"/>
    </source>
</evidence>
<keyword evidence="2 3" id="KW-0808">Transferase</keyword>
<keyword evidence="8" id="KW-1185">Reference proteome</keyword>
<dbReference type="GO" id="GO:0016740">
    <property type="term" value="F:transferase activity"/>
    <property type="evidence" value="ECO:0007669"/>
    <property type="project" value="UniProtKB-UniRule"/>
</dbReference>
<evidence type="ECO:0000313" key="7">
    <source>
        <dbReference type="EMBL" id="GAX13888.1"/>
    </source>
</evidence>
<dbReference type="InterPro" id="IPR001214">
    <property type="entry name" value="SET_dom"/>
</dbReference>
<name>A0A1Z5JJC7_FISSO</name>
<keyword evidence="3" id="KW-0620">Polyamine biosynthesis</keyword>
<dbReference type="AlphaFoldDB" id="A0A1Z5JJC7"/>
<dbReference type="Gene3D" id="3.40.50.150">
    <property type="entry name" value="Vaccinia Virus protein VP39"/>
    <property type="match status" value="1"/>
</dbReference>
<dbReference type="OrthoDB" id="38125at2759"/>
<dbReference type="InterPro" id="IPR046341">
    <property type="entry name" value="SET_dom_sf"/>
</dbReference>
<dbReference type="EMBL" id="BDSP01000074">
    <property type="protein sequence ID" value="GAX13888.1"/>
    <property type="molecule type" value="Genomic_DNA"/>
</dbReference>
<evidence type="ECO:0000256" key="3">
    <source>
        <dbReference type="PROSITE-ProRule" id="PRU00354"/>
    </source>
</evidence>
<dbReference type="GO" id="GO:0006596">
    <property type="term" value="P:polyamine biosynthetic process"/>
    <property type="evidence" value="ECO:0007669"/>
    <property type="project" value="UniProtKB-UniRule"/>
</dbReference>
<gene>
    <name evidence="7" type="ORF">FisN_5Lh215</name>
</gene>
<dbReference type="InParanoid" id="A0A1Z5JJC7"/>
<comment type="caution">
    <text evidence="3">Lacks conserved residue(s) required for the propagation of feature annotation.</text>
</comment>
<dbReference type="HAMAP" id="MF_00198">
    <property type="entry name" value="Spermidine_synth"/>
    <property type="match status" value="1"/>
</dbReference>
<dbReference type="PANTHER" id="PTHR11558:SF11">
    <property type="entry name" value="SPERMIDINE SYNTHASE"/>
    <property type="match status" value="1"/>
</dbReference>
<dbReference type="SUPFAM" id="SSF53335">
    <property type="entry name" value="S-adenosyl-L-methionine-dependent methyltransferases"/>
    <property type="match status" value="1"/>
</dbReference>
<feature type="domain" description="SET" evidence="5">
    <location>
        <begin position="552"/>
        <end position="720"/>
    </location>
</feature>
<dbReference type="InterPro" id="IPR029063">
    <property type="entry name" value="SAM-dependent_MTases_sf"/>
</dbReference>
<proteinExistence type="inferred from homology"/>
<accession>A0A1Z5JJC7</accession>
<organism evidence="7 8">
    <name type="scientific">Fistulifera solaris</name>
    <name type="common">Oleaginous diatom</name>
    <dbReference type="NCBI Taxonomy" id="1519565"/>
    <lineage>
        <taxon>Eukaryota</taxon>
        <taxon>Sar</taxon>
        <taxon>Stramenopiles</taxon>
        <taxon>Ochrophyta</taxon>
        <taxon>Bacillariophyta</taxon>
        <taxon>Bacillariophyceae</taxon>
        <taxon>Bacillariophycidae</taxon>
        <taxon>Naviculales</taxon>
        <taxon>Naviculaceae</taxon>
        <taxon>Fistulifera</taxon>
    </lineage>
</organism>
<sequence length="774" mass="86475">MNLSLYLLITSVVGPCLLAFTAGYFSTTLVSAYHEYLPIAVSEAFKTYFVPSKFSDSSHSSLSIIKWNTYLSELYAGNAAEENPSKDAQKNLMNNAKRLSSGPQQVLVDLEDLDSVFLDSEKAVEFGFLTFVKNLGIIDAFMYECHRASSNKGVRCMGYAGSETISLYTWPKLGILSINVLCKLNDPWNSVVPLANEVFGASMTSNKPSLLWSFKQRNSSKLTWMAYSPSLSSMADDTKSVGSAEVSSDTNGVHFKPASAPRSVVNGDILQQHYDQIYFEALVHPIMFSHDDPKRVVIIGEEIGGTLREVLKHKTVEKVVIIGTDDETFQVNKKLYPEHSDCSNFLEGITPYCNDDARVELISGETALEWLLGDDDDDSDTTPDDLFDVIIFEKSHSLWSSPEITKEILDNISDMLSTNGVLVIPHDDLGSNIAQTIFGILAEVGFEAIQRYEEFVHLDRLSFIACFHNIETRALWFTSAAELHIRMQRSLIKTVSNDIPIMYWFDDATMMTYQLPSRLVEDEFCNQAQKPFMCDEGHGFDPDVPNAPISLFAVGVSRIPGAGRGIFFQTDVAKGTFIAADESVYDILFYPSTTSLVNKMIEYLDSSEFLQYSSLFYTYLFGYGFAFEYFGKAGYLVDTGILTFINHGCNGTGVMGEGKPLISTEMTVDLERMPAELENYSTETHVYNPFIDRNNMRIITAGDKTIYDIKAGSELLDNYLRYLHEGNWKSGVLDYRAQCIASGKGVVTGYEERKSTSSASGEEFHFHPPKEPHL</sequence>
<dbReference type="Pfam" id="PF01564">
    <property type="entry name" value="Spermine_synth"/>
    <property type="match status" value="1"/>
</dbReference>
<protein>
    <recommendedName>
        <fullName evidence="9">PABS domain-containing protein</fullName>
    </recommendedName>
</protein>
<reference evidence="7 8" key="1">
    <citation type="journal article" date="2015" name="Plant Cell">
        <title>Oil accumulation by the oleaginous diatom Fistulifera solaris as revealed by the genome and transcriptome.</title>
        <authorList>
            <person name="Tanaka T."/>
            <person name="Maeda Y."/>
            <person name="Veluchamy A."/>
            <person name="Tanaka M."/>
            <person name="Abida H."/>
            <person name="Marechal E."/>
            <person name="Bowler C."/>
            <person name="Muto M."/>
            <person name="Sunaga Y."/>
            <person name="Tanaka M."/>
            <person name="Yoshino T."/>
            <person name="Taniguchi T."/>
            <person name="Fukuda Y."/>
            <person name="Nemoto M."/>
            <person name="Matsumoto M."/>
            <person name="Wong P.S."/>
            <person name="Aburatani S."/>
            <person name="Fujibuchi W."/>
        </authorList>
    </citation>
    <scope>NUCLEOTIDE SEQUENCE [LARGE SCALE GENOMIC DNA]</scope>
    <source>
        <strain evidence="7 8">JPCC DA0580</strain>
    </source>
</reference>
<dbReference type="InterPro" id="IPR030374">
    <property type="entry name" value="PABS"/>
</dbReference>
<evidence type="ECO:0008006" key="9">
    <source>
        <dbReference type="Google" id="ProtNLM"/>
    </source>
</evidence>